<dbReference type="Gene3D" id="1.10.260.40">
    <property type="entry name" value="lambda repressor-like DNA-binding domains"/>
    <property type="match status" value="1"/>
</dbReference>
<dbReference type="Pfam" id="PF13560">
    <property type="entry name" value="HTH_31"/>
    <property type="match status" value="1"/>
</dbReference>
<reference evidence="3 4" key="1">
    <citation type="journal article" date="2016" name="ISME J.">
        <title>Global occurrence and heterogeneity of the Roseobacter-clade species Ruegeria mobilis.</title>
        <authorList>
            <person name="Sonnenschein E."/>
            <person name="Gram L."/>
        </authorList>
    </citation>
    <scope>NUCLEOTIDE SEQUENCE [LARGE SCALE GENOMIC DNA]</scope>
    <source>
        <strain evidence="3 4">F1926</strain>
    </source>
</reference>
<dbReference type="SMART" id="SM00530">
    <property type="entry name" value="HTH_XRE"/>
    <property type="match status" value="1"/>
</dbReference>
<dbReference type="InterPro" id="IPR011051">
    <property type="entry name" value="RmlC_Cupin_sf"/>
</dbReference>
<dbReference type="InterPro" id="IPR014710">
    <property type="entry name" value="RmlC-like_jellyroll"/>
</dbReference>
<evidence type="ECO:0000259" key="2">
    <source>
        <dbReference type="PROSITE" id="PS50943"/>
    </source>
</evidence>
<dbReference type="PANTHER" id="PTHR46797:SF20">
    <property type="entry name" value="BLR4304 PROTEIN"/>
    <property type="match status" value="1"/>
</dbReference>
<dbReference type="CDD" id="cd02209">
    <property type="entry name" value="cupin_XRE_C"/>
    <property type="match status" value="1"/>
</dbReference>
<dbReference type="OrthoDB" id="9805356at2"/>
<evidence type="ECO:0000313" key="4">
    <source>
        <dbReference type="Proteomes" id="UP000013243"/>
    </source>
</evidence>
<accession>A0A1B0ZZP8</accession>
<dbReference type="Gene3D" id="2.60.120.10">
    <property type="entry name" value="Jelly Rolls"/>
    <property type="match status" value="1"/>
</dbReference>
<dbReference type="STRING" id="1265309.K529_003110"/>
<dbReference type="EMBL" id="CP015230">
    <property type="protein sequence ID" value="ANP39746.1"/>
    <property type="molecule type" value="Genomic_DNA"/>
</dbReference>
<dbReference type="GO" id="GO:0005829">
    <property type="term" value="C:cytosol"/>
    <property type="evidence" value="ECO:0007669"/>
    <property type="project" value="TreeGrafter"/>
</dbReference>
<dbReference type="PROSITE" id="PS50943">
    <property type="entry name" value="HTH_CROC1"/>
    <property type="match status" value="1"/>
</dbReference>
<dbReference type="GeneID" id="28248788"/>
<sequence length="216" mass="23484">MSQTTKKDSPFSSDVQAALLDDSEKQRIRLELGRRVKGLRSSAGMTLEQAAERTGLAVSTIYKIENGKVSPSFENLLRLARGYGVGLEKLIAEPEDEVSTTRLTVTRAGQGRSVEGKVYEYEVLCNGLTGKKIIPLIGTISAAGDSVPAHLDRHDGEELLFVLEGEVELMVEHYEPVILGAGDCAYYDSTMRHGVRSTGPNEARVFWACTHLGGLS</sequence>
<dbReference type="InterPro" id="IPR010982">
    <property type="entry name" value="Lambda_DNA-bd_dom_sf"/>
</dbReference>
<dbReference type="KEGG" id="rmb:K529_003110"/>
<dbReference type="Pfam" id="PF07883">
    <property type="entry name" value="Cupin_2"/>
    <property type="match status" value="1"/>
</dbReference>
<dbReference type="GO" id="GO:0003677">
    <property type="term" value="F:DNA binding"/>
    <property type="evidence" value="ECO:0007669"/>
    <property type="project" value="UniProtKB-KW"/>
</dbReference>
<proteinExistence type="predicted"/>
<dbReference type="CDD" id="cd00093">
    <property type="entry name" value="HTH_XRE"/>
    <property type="match status" value="1"/>
</dbReference>
<dbReference type="AlphaFoldDB" id="A0A1B0ZZP8"/>
<dbReference type="InterPro" id="IPR001387">
    <property type="entry name" value="Cro/C1-type_HTH"/>
</dbReference>
<organism evidence="3 4">
    <name type="scientific">Tritonibacter mobilis F1926</name>
    <dbReference type="NCBI Taxonomy" id="1265309"/>
    <lineage>
        <taxon>Bacteria</taxon>
        <taxon>Pseudomonadati</taxon>
        <taxon>Pseudomonadota</taxon>
        <taxon>Alphaproteobacteria</taxon>
        <taxon>Rhodobacterales</taxon>
        <taxon>Paracoccaceae</taxon>
        <taxon>Tritonibacter</taxon>
    </lineage>
</organism>
<protein>
    <submittedName>
        <fullName evidence="3">XRE family transcriptional regulator</fullName>
    </submittedName>
</protein>
<dbReference type="SUPFAM" id="SSF47413">
    <property type="entry name" value="lambda repressor-like DNA-binding domains"/>
    <property type="match status" value="1"/>
</dbReference>
<evidence type="ECO:0000313" key="3">
    <source>
        <dbReference type="EMBL" id="ANP39746.1"/>
    </source>
</evidence>
<dbReference type="InterPro" id="IPR050807">
    <property type="entry name" value="TransReg_Diox_bact_type"/>
</dbReference>
<dbReference type="GO" id="GO:0003700">
    <property type="term" value="F:DNA-binding transcription factor activity"/>
    <property type="evidence" value="ECO:0007669"/>
    <property type="project" value="TreeGrafter"/>
</dbReference>
<dbReference type="PANTHER" id="PTHR46797">
    <property type="entry name" value="HTH-TYPE TRANSCRIPTIONAL REGULATOR"/>
    <property type="match status" value="1"/>
</dbReference>
<name>A0A1B0ZZP8_9RHOB</name>
<gene>
    <name evidence="3" type="ORF">K529_003110</name>
</gene>
<dbReference type="RefSeq" id="WP_005648153.1">
    <property type="nucleotide sequence ID" value="NZ_CP015230.1"/>
</dbReference>
<dbReference type="SUPFAM" id="SSF51182">
    <property type="entry name" value="RmlC-like cupins"/>
    <property type="match status" value="1"/>
</dbReference>
<evidence type="ECO:0000256" key="1">
    <source>
        <dbReference type="ARBA" id="ARBA00023125"/>
    </source>
</evidence>
<feature type="domain" description="HTH cro/C1-type" evidence="2">
    <location>
        <begin position="36"/>
        <end position="90"/>
    </location>
</feature>
<keyword evidence="1" id="KW-0238">DNA-binding</keyword>
<dbReference type="Proteomes" id="UP000013243">
    <property type="component" value="Chromosome"/>
</dbReference>
<dbReference type="InterPro" id="IPR013096">
    <property type="entry name" value="Cupin_2"/>
</dbReference>